<feature type="transmembrane region" description="Helical" evidence="2">
    <location>
        <begin position="15"/>
        <end position="33"/>
    </location>
</feature>
<keyword evidence="2" id="KW-0812">Transmembrane</keyword>
<gene>
    <name evidence="3" type="ORF">J1N35_012179</name>
</gene>
<dbReference type="AlphaFoldDB" id="A0A9D3W429"/>
<keyword evidence="1" id="KW-0175">Coiled coil</keyword>
<name>A0A9D3W429_9ROSI</name>
<dbReference type="PANTHER" id="PTHR48200">
    <property type="entry name" value="PROTEIN, PUTATIVE-RELATED"/>
    <property type="match status" value="1"/>
</dbReference>
<keyword evidence="2" id="KW-1133">Transmembrane helix</keyword>
<evidence type="ECO:0000256" key="2">
    <source>
        <dbReference type="SAM" id="Phobius"/>
    </source>
</evidence>
<feature type="coiled-coil region" evidence="1">
    <location>
        <begin position="183"/>
        <end position="271"/>
    </location>
</feature>
<dbReference type="Proteomes" id="UP000828251">
    <property type="component" value="Unassembled WGS sequence"/>
</dbReference>
<protein>
    <submittedName>
        <fullName evidence="3">Uncharacterized protein</fullName>
    </submittedName>
</protein>
<sequence>MIPEGVLYRCSDFDWVPLLGIWGAVGYAPLLVLRQYQLRAREISNAWNQTYKLKGLATNSLTTPDYDQWRGQRINDNIPITNQENALPLEEHLRVIPSELEIIKRDFEKKSIEFGKKIEQLKEEKMKLVLDVDIHRLEAEKLKNGKNKAEEDLNGQRTYYQKLSTSMRTAGLEKTSEQWRREVRREKSKVVEGEKKLQDAQTQEVALRKSLLENQDEKEKLRARVTDLEKSLRHYWSRNSLVELKASLNRIEGLEKNIVELETVLQNSKTRVGILEANNEH</sequence>
<keyword evidence="2" id="KW-0472">Membrane</keyword>
<evidence type="ECO:0000256" key="1">
    <source>
        <dbReference type="SAM" id="Coils"/>
    </source>
</evidence>
<evidence type="ECO:0000313" key="3">
    <source>
        <dbReference type="EMBL" id="KAH1108411.1"/>
    </source>
</evidence>
<dbReference type="PANTHER" id="PTHR48200:SF1">
    <property type="entry name" value="AMINOTRANSFERASE-LIKE PLANT MOBILE DOMAIN-CONTAINING PROTEIN"/>
    <property type="match status" value="1"/>
</dbReference>
<comment type="caution">
    <text evidence="3">The sequence shown here is derived from an EMBL/GenBank/DDBJ whole genome shotgun (WGS) entry which is preliminary data.</text>
</comment>
<dbReference type="EMBL" id="JAIQCV010000004">
    <property type="protein sequence ID" value="KAH1108411.1"/>
    <property type="molecule type" value="Genomic_DNA"/>
</dbReference>
<organism evidence="3 4">
    <name type="scientific">Gossypium stocksii</name>
    <dbReference type="NCBI Taxonomy" id="47602"/>
    <lineage>
        <taxon>Eukaryota</taxon>
        <taxon>Viridiplantae</taxon>
        <taxon>Streptophyta</taxon>
        <taxon>Embryophyta</taxon>
        <taxon>Tracheophyta</taxon>
        <taxon>Spermatophyta</taxon>
        <taxon>Magnoliopsida</taxon>
        <taxon>eudicotyledons</taxon>
        <taxon>Gunneridae</taxon>
        <taxon>Pentapetalae</taxon>
        <taxon>rosids</taxon>
        <taxon>malvids</taxon>
        <taxon>Malvales</taxon>
        <taxon>Malvaceae</taxon>
        <taxon>Malvoideae</taxon>
        <taxon>Gossypium</taxon>
    </lineage>
</organism>
<keyword evidence="4" id="KW-1185">Reference proteome</keyword>
<evidence type="ECO:0000313" key="4">
    <source>
        <dbReference type="Proteomes" id="UP000828251"/>
    </source>
</evidence>
<proteinExistence type="predicted"/>
<feature type="coiled-coil region" evidence="1">
    <location>
        <begin position="104"/>
        <end position="152"/>
    </location>
</feature>
<dbReference type="OrthoDB" id="994892at2759"/>
<reference evidence="3 4" key="1">
    <citation type="journal article" date="2021" name="Plant Biotechnol. J.">
        <title>Multi-omics assisted identification of the key and species-specific regulatory components of drought-tolerant mechanisms in Gossypium stocksii.</title>
        <authorList>
            <person name="Yu D."/>
            <person name="Ke L."/>
            <person name="Zhang D."/>
            <person name="Wu Y."/>
            <person name="Sun Y."/>
            <person name="Mei J."/>
            <person name="Sun J."/>
            <person name="Sun Y."/>
        </authorList>
    </citation>
    <scope>NUCLEOTIDE SEQUENCE [LARGE SCALE GENOMIC DNA]</scope>
    <source>
        <strain evidence="4">cv. E1</strain>
        <tissue evidence="3">Leaf</tissue>
    </source>
</reference>
<accession>A0A9D3W429</accession>